<organism evidence="1 2">
    <name type="scientific">Paracidovorax citrulli</name>
    <name type="common">Acidovorax citrulli</name>
    <dbReference type="NCBI Taxonomy" id="80869"/>
    <lineage>
        <taxon>Bacteria</taxon>
        <taxon>Pseudomonadati</taxon>
        <taxon>Pseudomonadota</taxon>
        <taxon>Betaproteobacteria</taxon>
        <taxon>Burkholderiales</taxon>
        <taxon>Comamonadaceae</taxon>
        <taxon>Paracidovorax</taxon>
    </lineage>
</organism>
<dbReference type="RefSeq" id="WP_157050032.1">
    <property type="nucleotide sequence ID" value="NZ_CP023687.1"/>
</dbReference>
<name>A0ABY9AK60_PARCI</name>
<evidence type="ECO:0000313" key="1">
    <source>
        <dbReference type="EMBL" id="WIY47322.1"/>
    </source>
</evidence>
<protein>
    <submittedName>
        <fullName evidence="1">Uncharacterized protein</fullName>
    </submittedName>
</protein>
<gene>
    <name evidence="1" type="ORF">QRO08_15955</name>
</gene>
<evidence type="ECO:0000313" key="2">
    <source>
        <dbReference type="Proteomes" id="UP001242732"/>
    </source>
</evidence>
<dbReference type="Proteomes" id="UP001242732">
    <property type="component" value="Chromosome"/>
</dbReference>
<reference evidence="1 2" key="1">
    <citation type="submission" date="2023-06" db="EMBL/GenBank/DDBJ databases">
        <authorList>
            <person name="Ham H."/>
            <person name="Park D.S."/>
        </authorList>
    </citation>
    <scope>NUCLEOTIDE SEQUENCE [LARGE SCALE GENOMIC DNA]</scope>
    <source>
        <strain evidence="1 2">KACC 17005</strain>
    </source>
</reference>
<sequence length="55" mass="5981">MTATLTKPLTFALAGRLVTSSKEATAILIDAIRTRKTWLEPQARSVRAKLRAAGQ</sequence>
<keyword evidence="2" id="KW-1185">Reference proteome</keyword>
<accession>A0ABY9AK60</accession>
<dbReference type="EMBL" id="CP127363">
    <property type="protein sequence ID" value="WIY47322.1"/>
    <property type="molecule type" value="Genomic_DNA"/>
</dbReference>
<proteinExistence type="predicted"/>